<sequence>MPAAGKIRVLIVGGGTSHDFNHWYKQVDAATLERDGLCSVIYTSNTDSIPDYLKGADVLYLVTNQPINIASRKAIFDFADAGKGLVLGHPALWYNWLGWPEYNLQLVSGGANTHDEYGSFNEDVVNPNHPVTQGVEQHFTLKDERYHYDVDPSGPGIEVLANNRAAGSIIVYPSVFIVKNPKTRIVCIALGHDGASHNIIPYQTLLRNAVKWVAHKS</sequence>
<proteinExistence type="predicted"/>
<accession>A0ABP7WPM3</accession>
<dbReference type="InterPro" id="IPR029062">
    <property type="entry name" value="Class_I_gatase-like"/>
</dbReference>
<comment type="caution">
    <text evidence="2">The sequence shown here is derived from an EMBL/GenBank/DDBJ whole genome shotgun (WGS) entry which is preliminary data.</text>
</comment>
<feature type="domain" description="ThuA-like" evidence="1">
    <location>
        <begin position="8"/>
        <end position="213"/>
    </location>
</feature>
<dbReference type="EMBL" id="BAABCV010000004">
    <property type="protein sequence ID" value="GAA4092349.1"/>
    <property type="molecule type" value="Genomic_DNA"/>
</dbReference>
<dbReference type="Proteomes" id="UP001500841">
    <property type="component" value="Unassembled WGS sequence"/>
</dbReference>
<evidence type="ECO:0000313" key="3">
    <source>
        <dbReference type="Proteomes" id="UP001500841"/>
    </source>
</evidence>
<dbReference type="InterPro" id="IPR029010">
    <property type="entry name" value="ThuA-like"/>
</dbReference>
<name>A0ABP7WPM3_9SPHI</name>
<keyword evidence="3" id="KW-1185">Reference proteome</keyword>
<protein>
    <recommendedName>
        <fullName evidence="1">ThuA-like domain-containing protein</fullName>
    </recommendedName>
</protein>
<dbReference type="SUPFAM" id="SSF52317">
    <property type="entry name" value="Class I glutamine amidotransferase-like"/>
    <property type="match status" value="1"/>
</dbReference>
<dbReference type="Gene3D" id="3.40.50.880">
    <property type="match status" value="1"/>
</dbReference>
<evidence type="ECO:0000259" key="1">
    <source>
        <dbReference type="Pfam" id="PF06283"/>
    </source>
</evidence>
<organism evidence="2 3">
    <name type="scientific">Mucilaginibacter panaciglaebae</name>
    <dbReference type="NCBI Taxonomy" id="502331"/>
    <lineage>
        <taxon>Bacteria</taxon>
        <taxon>Pseudomonadati</taxon>
        <taxon>Bacteroidota</taxon>
        <taxon>Sphingobacteriia</taxon>
        <taxon>Sphingobacteriales</taxon>
        <taxon>Sphingobacteriaceae</taxon>
        <taxon>Mucilaginibacter</taxon>
    </lineage>
</organism>
<gene>
    <name evidence="2" type="ORF">GCM10022392_13160</name>
</gene>
<reference evidence="3" key="1">
    <citation type="journal article" date="2019" name="Int. J. Syst. Evol. Microbiol.">
        <title>The Global Catalogue of Microorganisms (GCM) 10K type strain sequencing project: providing services to taxonomists for standard genome sequencing and annotation.</title>
        <authorList>
            <consortium name="The Broad Institute Genomics Platform"/>
            <consortium name="The Broad Institute Genome Sequencing Center for Infectious Disease"/>
            <person name="Wu L."/>
            <person name="Ma J."/>
        </authorList>
    </citation>
    <scope>NUCLEOTIDE SEQUENCE [LARGE SCALE GENOMIC DNA]</scope>
    <source>
        <strain evidence="3">JCM 17085</strain>
    </source>
</reference>
<evidence type="ECO:0000313" key="2">
    <source>
        <dbReference type="EMBL" id="GAA4092349.1"/>
    </source>
</evidence>
<dbReference type="Pfam" id="PF06283">
    <property type="entry name" value="ThuA"/>
    <property type="match status" value="1"/>
</dbReference>